<sequence>MTLPPLRLNKNEDRRLRAGHVWVFSNEVDTKVTPLTAFQPGDPVLIEDAAGHALGTGYVNPHALICARLVSRDPQYVLDQSLITHRLNIALSLRARLFETPFYRLAFGDSDNLPGLVVDRYGEIAVVQIATAGMERLKNEIVGALEKIIRPRAVLFRNDASVRALEELPSYVETAVGEIPEQVAIEENGVRFEAPLPTGQKTGWFYDQRMNRARFRHYVKGLRVLDVFSYLGAWGLQAAAAGAESVLCVDSSERAVEGIRRNAGLNGFSERVSVEREDAFEVLKRLRAARERFDVVVLDPPAFIKRKKDIKEGTLAYQRLNQMAMQVLAKDGILVSCSCSYHLPREDLKDILLKGSRHIDRFMELVEEGHQAPDHPVHPAIPETAYLKAFFARLLPS</sequence>
<evidence type="ECO:0000256" key="5">
    <source>
        <dbReference type="ARBA" id="ARBA00022691"/>
    </source>
</evidence>
<dbReference type="InterPro" id="IPR041532">
    <property type="entry name" value="RlmI-like_PUA"/>
</dbReference>
<keyword evidence="3 9" id="KW-0489">Methyltransferase</keyword>
<dbReference type="Proteomes" id="UP000178885">
    <property type="component" value="Unassembled WGS sequence"/>
</dbReference>
<evidence type="ECO:0000259" key="7">
    <source>
        <dbReference type="Pfam" id="PF10672"/>
    </source>
</evidence>
<dbReference type="PROSITE" id="PS50890">
    <property type="entry name" value="PUA"/>
    <property type="match status" value="1"/>
</dbReference>
<dbReference type="InterPro" id="IPR015947">
    <property type="entry name" value="PUA-like_sf"/>
</dbReference>
<dbReference type="CDD" id="cd02440">
    <property type="entry name" value="AdoMet_MTases"/>
    <property type="match status" value="1"/>
</dbReference>
<dbReference type="GO" id="GO:0003723">
    <property type="term" value="F:RNA binding"/>
    <property type="evidence" value="ECO:0007669"/>
    <property type="project" value="InterPro"/>
</dbReference>
<feature type="domain" description="RlmI-like PUA" evidence="8">
    <location>
        <begin position="6"/>
        <end position="72"/>
    </location>
</feature>
<accession>A0A1F6TVB8</accession>
<dbReference type="SUPFAM" id="SSF53335">
    <property type="entry name" value="S-adenosyl-L-methionine-dependent methyltransferases"/>
    <property type="match status" value="1"/>
</dbReference>
<evidence type="ECO:0000256" key="2">
    <source>
        <dbReference type="ARBA" id="ARBA00022490"/>
    </source>
</evidence>
<comment type="subcellular location">
    <subcellularLocation>
        <location evidence="1">Cytoplasm</location>
    </subcellularLocation>
</comment>
<name>A0A1F6TVB8_9PROT</name>
<dbReference type="STRING" id="1817760.A2151_00045"/>
<evidence type="ECO:0000313" key="9">
    <source>
        <dbReference type="EMBL" id="OGI49080.1"/>
    </source>
</evidence>
<dbReference type="InterPro" id="IPR029063">
    <property type="entry name" value="SAM-dependent_MTases_sf"/>
</dbReference>
<evidence type="ECO:0000256" key="4">
    <source>
        <dbReference type="ARBA" id="ARBA00022679"/>
    </source>
</evidence>
<dbReference type="InterPro" id="IPR036974">
    <property type="entry name" value="PUA_sf"/>
</dbReference>
<dbReference type="GO" id="GO:0032259">
    <property type="term" value="P:methylation"/>
    <property type="evidence" value="ECO:0007669"/>
    <property type="project" value="UniProtKB-KW"/>
</dbReference>
<dbReference type="Pfam" id="PF17785">
    <property type="entry name" value="PUA_3"/>
    <property type="match status" value="1"/>
</dbReference>
<dbReference type="AlphaFoldDB" id="A0A1F6TVB8"/>
<protein>
    <submittedName>
        <fullName evidence="9">SAM-dependent methyltransferase</fullName>
    </submittedName>
</protein>
<gene>
    <name evidence="9" type="ORF">A2151_00045</name>
</gene>
<keyword evidence="2" id="KW-0963">Cytoplasm</keyword>
<evidence type="ECO:0000256" key="6">
    <source>
        <dbReference type="ARBA" id="ARBA00038091"/>
    </source>
</evidence>
<dbReference type="InterPro" id="IPR019614">
    <property type="entry name" value="SAM-dep_methyl-trfase"/>
</dbReference>
<dbReference type="CDD" id="cd21153">
    <property type="entry name" value="PUA_RlmI"/>
    <property type="match status" value="1"/>
</dbReference>
<comment type="caution">
    <text evidence="9">The sequence shown here is derived from an EMBL/GenBank/DDBJ whole genome shotgun (WGS) entry which is preliminary data.</text>
</comment>
<evidence type="ECO:0000313" key="10">
    <source>
        <dbReference type="Proteomes" id="UP000178885"/>
    </source>
</evidence>
<dbReference type="PANTHER" id="PTHR42873:SF1">
    <property type="entry name" value="S-ADENOSYLMETHIONINE-DEPENDENT METHYLTRANSFERASE DOMAIN-CONTAINING PROTEIN"/>
    <property type="match status" value="1"/>
</dbReference>
<dbReference type="Gene3D" id="3.30.750.80">
    <property type="entry name" value="RNA methyltransferase domain (HRMD) like"/>
    <property type="match status" value="1"/>
</dbReference>
<dbReference type="Gene3D" id="3.40.50.150">
    <property type="entry name" value="Vaccinia Virus protein VP39"/>
    <property type="match status" value="1"/>
</dbReference>
<reference evidence="9 10" key="1">
    <citation type="journal article" date="2016" name="Nat. Commun.">
        <title>Thousands of microbial genomes shed light on interconnected biogeochemical processes in an aquifer system.</title>
        <authorList>
            <person name="Anantharaman K."/>
            <person name="Brown C.T."/>
            <person name="Hug L.A."/>
            <person name="Sharon I."/>
            <person name="Castelle C.J."/>
            <person name="Probst A.J."/>
            <person name="Thomas B.C."/>
            <person name="Singh A."/>
            <person name="Wilkins M.J."/>
            <person name="Karaoz U."/>
            <person name="Brodie E.L."/>
            <person name="Williams K.H."/>
            <person name="Hubbard S.S."/>
            <person name="Banfield J.F."/>
        </authorList>
    </citation>
    <scope>NUCLEOTIDE SEQUENCE [LARGE SCALE GENOMIC DNA]</scope>
</reference>
<dbReference type="PANTHER" id="PTHR42873">
    <property type="entry name" value="RIBOSOMAL RNA LARGE SUBUNIT METHYLTRANSFERASE"/>
    <property type="match status" value="1"/>
</dbReference>
<feature type="domain" description="S-adenosylmethionine-dependent methyltransferase" evidence="7">
    <location>
        <begin position="172"/>
        <end position="380"/>
    </location>
</feature>
<keyword evidence="5" id="KW-0949">S-adenosyl-L-methionine</keyword>
<dbReference type="Gene3D" id="2.30.130.10">
    <property type="entry name" value="PUA domain"/>
    <property type="match status" value="1"/>
</dbReference>
<dbReference type="Pfam" id="PF10672">
    <property type="entry name" value="Methyltrans_SAM"/>
    <property type="match status" value="1"/>
</dbReference>
<comment type="similarity">
    <text evidence="6">Belongs to the methyltransferase superfamily. RlmI family.</text>
</comment>
<proteinExistence type="inferred from homology"/>
<evidence type="ECO:0000256" key="1">
    <source>
        <dbReference type="ARBA" id="ARBA00004496"/>
    </source>
</evidence>
<dbReference type="GO" id="GO:0008168">
    <property type="term" value="F:methyltransferase activity"/>
    <property type="evidence" value="ECO:0007669"/>
    <property type="project" value="UniProtKB-KW"/>
</dbReference>
<dbReference type="SUPFAM" id="SSF88697">
    <property type="entry name" value="PUA domain-like"/>
    <property type="match status" value="1"/>
</dbReference>
<evidence type="ECO:0000259" key="8">
    <source>
        <dbReference type="Pfam" id="PF17785"/>
    </source>
</evidence>
<evidence type="ECO:0000256" key="3">
    <source>
        <dbReference type="ARBA" id="ARBA00022603"/>
    </source>
</evidence>
<keyword evidence="4 9" id="KW-0808">Transferase</keyword>
<dbReference type="EMBL" id="MFSU01000008">
    <property type="protein sequence ID" value="OGI49080.1"/>
    <property type="molecule type" value="Genomic_DNA"/>
</dbReference>
<dbReference type="GO" id="GO:0005737">
    <property type="term" value="C:cytoplasm"/>
    <property type="evidence" value="ECO:0007669"/>
    <property type="project" value="UniProtKB-SubCell"/>
</dbReference>
<dbReference type="CDD" id="cd11572">
    <property type="entry name" value="RlmI_M_like"/>
    <property type="match status" value="1"/>
</dbReference>
<organism evidence="9 10">
    <name type="scientific">Candidatus Muproteobacteria bacterium RBG_16_65_34</name>
    <dbReference type="NCBI Taxonomy" id="1817760"/>
    <lineage>
        <taxon>Bacteria</taxon>
        <taxon>Pseudomonadati</taxon>
        <taxon>Pseudomonadota</taxon>
        <taxon>Candidatus Muproteobacteria</taxon>
    </lineage>
</organism>